<dbReference type="InterPro" id="IPR013083">
    <property type="entry name" value="Znf_RING/FYVE/PHD"/>
</dbReference>
<evidence type="ECO:0000313" key="19">
    <source>
        <dbReference type="Proteomes" id="UP000799439"/>
    </source>
</evidence>
<keyword evidence="12 15" id="KW-0833">Ubl conjugation pathway</keyword>
<comment type="pathway">
    <text evidence="3 15">Protein modification; protein ubiquitination.</text>
</comment>
<comment type="caution">
    <text evidence="18">The sequence shown here is derived from an EMBL/GenBank/DDBJ whole genome shotgun (WGS) entry which is preliminary data.</text>
</comment>
<dbReference type="Pfam" id="PF13639">
    <property type="entry name" value="zf-RING_2"/>
    <property type="match status" value="1"/>
</dbReference>
<keyword evidence="11 15" id="KW-0863">Zinc-finger</keyword>
<dbReference type="InterPro" id="IPR001841">
    <property type="entry name" value="Znf_RING"/>
</dbReference>
<dbReference type="GO" id="GO:0005829">
    <property type="term" value="C:cytosol"/>
    <property type="evidence" value="ECO:0007669"/>
    <property type="project" value="UniProtKB-SubCell"/>
</dbReference>
<keyword evidence="19" id="KW-1185">Reference proteome</keyword>
<evidence type="ECO:0000256" key="6">
    <source>
        <dbReference type="ARBA" id="ARBA00017157"/>
    </source>
</evidence>
<dbReference type="SMART" id="SM01197">
    <property type="entry name" value="FANCL_C"/>
    <property type="match status" value="1"/>
</dbReference>
<dbReference type="Proteomes" id="UP000799439">
    <property type="component" value="Unassembled WGS sequence"/>
</dbReference>
<dbReference type="InterPro" id="IPR011989">
    <property type="entry name" value="ARM-like"/>
</dbReference>
<dbReference type="SUPFAM" id="SSF57850">
    <property type="entry name" value="RING/U-box"/>
    <property type="match status" value="1"/>
</dbReference>
<comment type="subcellular location">
    <subcellularLocation>
        <location evidence="2">Cytoplasm</location>
        <location evidence="2">Cytosol</location>
    </subcellularLocation>
</comment>
<dbReference type="InterPro" id="IPR039804">
    <property type="entry name" value="RING-CH-C4HC3_LTN1"/>
</dbReference>
<evidence type="ECO:0000256" key="8">
    <source>
        <dbReference type="ARBA" id="ARBA00022679"/>
    </source>
</evidence>
<sequence>MKKAAKSTASSGRAVAGASAFGTFGNSATFETHASPLSYVSEPPNLSAFSDSNIVVQFKNLMKKDATTKTKALEDIQTYLKSPDIQVEEALLSAYAKLYPRLSIDSSRRVRQLSHAVIGLVASKAGKRVGPYMPQIAGPWYSGQADSDRSVSRAAADALQQTFQSKEKVDNFPKLLQRQIVDYCKDAILNETPQTLSDERIVSKEDSAATYYRVISTCLATISGMVADLPMEELQKQAEAYTAVLSEKRIWELVSADDVGTRRAVYRLLSTCLSSDYLKPLLDLVVIGNVFINKALLSDQTSTATELATALSRLTEQHSSIWTIDYKGKKPPIQRLRHFFKQGSQRSPSGFWSSCLTLLRTIPVDILPSDQAGVDDLLKAVFESVTLRDERMLASEAWTAYLEIANILIGRAPADEKRRLLQERVMPIISQYLEPTQAFSQWTIPAQHSQQILAKAARCSGIPAELANRWPEVTSALIDAIKMSHPEQSKEFQQSQEKVDMASRRWVAFQSAVLTNTESVDQELVAVFDGQQTRVIHEAIAVLVARRGKPYGAASLLEQLSLRQRPAAANGLLDDIAKFLSGDAADLLFSPSQSYIFGMLYNLASHTNIDQTWDEFATTLTASIDLDHVEALTALINASREDQAVSLARKNAGVQTFLRHILDSRKSVLGKKNAPKNLMSCMSDDTKQQVLADALESLSLPDTIDAALDSIEAVDSLDPEVLHRFVAGNDGRLLLTKVASLEKSSKPSIASRANKVHGRLIGGSDDDRSGTYSVDLIRSELVSLSNTAVSMETILNMTRAAIKSPDANLWSILTELLPVWTSNLKAADSYPTNRSLATMSPLGGTILLINSKPSPTSSTSAITHDSQGLSQALRIGMFAMEIISGSQSPTEVDTDAESHILSLLLRTALMADDEMTIVSRNNAVVTRPSAAVVEFVSVVRKHIRDRLSVQDFESPLFRTFCEACLESTKSTTREAYSNAQAFVEVIREWTESNSFASSILGYLEGVIKSQRQSSNALGLAAALCALSPRISASQYLQRYCNELISVLTGAEPKTDKTLSDLILLNVILQGSEAIDGVVAKQRLVFFMKHVLGWIVDEDVSPFLKFEIYTSLQYVLPLVSDIYGEHFADIIQAISNIWQSGDFESSRNRTIDSQQLLLIYSSLRLYNVLVSLSKSEDPNEDLTDTLKDREAELMGAAVNLLVKPRPVDEAFDTPLAITNRLISRLVQRTKNVSSDTAAELYPLLDSKSTSIQEAAFMLLQRYTEQTQEQISFDAALEKKAAHLPEELLSFIFSPPAIESVLSASFETAIPEDLQSYLYSWLLIFSHFTKASLKVKEHYAEDIKTGDHLPPLLDLVYEFLGHATGNPVDVSKYDIAEYRRNQESNPEKDAEWLLAHLYYQCLMYLPSLTKTHYLSITNRRTSSSISKWIAKYFSPSIIASSMKSVSDWAASFASDPEYENFSIKLRPRAGEITAAYEVDEQSFAIMVRLPDAYPLDGARVEGLSRVSLDARKWQSWLRNCQGVIHFSNGDIVDGLASWRRNVIGALKGQTECYICYSVISADRQLPSKRCLTCKNIFHSSCLFKWFRSSNSSSCPLCRTAFNYA</sequence>
<dbReference type="FunFam" id="3.30.40.10:FF:000038">
    <property type="entry name" value="E3 ubiquitin-protein ligase listerin"/>
    <property type="match status" value="1"/>
</dbReference>
<gene>
    <name evidence="18" type="ORF">K461DRAFT_268402</name>
</gene>
<feature type="domain" description="RING-type" evidence="16">
    <location>
        <begin position="1550"/>
        <end position="1595"/>
    </location>
</feature>
<keyword evidence="9 15" id="KW-0479">Metal-binding</keyword>
<evidence type="ECO:0000256" key="11">
    <source>
        <dbReference type="ARBA" id="ARBA00022771"/>
    </source>
</evidence>
<dbReference type="SMART" id="SM00744">
    <property type="entry name" value="RINGv"/>
    <property type="match status" value="1"/>
</dbReference>
<comment type="subunit">
    <text evidence="15">Component of the ribosome quality control complex (RQC).</text>
</comment>
<comment type="function">
    <text evidence="15">E3 ubiquitin-protein ligase. Component of the ribosome quality control complex (RQC), a ribosome-associated complex that mediates ubiquitination and extraction of incompletely synthesized nascent chains for proteasomal degradation.</text>
</comment>
<evidence type="ECO:0000256" key="2">
    <source>
        <dbReference type="ARBA" id="ARBA00004514"/>
    </source>
</evidence>
<dbReference type="InterPro" id="IPR011016">
    <property type="entry name" value="Znf_RING-CH"/>
</dbReference>
<comment type="catalytic activity">
    <reaction evidence="1 15">
        <text>S-ubiquitinyl-[E2 ubiquitin-conjugating enzyme]-L-cysteine + [acceptor protein]-L-lysine = [E2 ubiquitin-conjugating enzyme]-L-cysteine + N(6)-ubiquitinyl-[acceptor protein]-L-lysine.</text>
        <dbReference type="EC" id="2.3.2.27"/>
    </reaction>
</comment>
<evidence type="ECO:0000256" key="7">
    <source>
        <dbReference type="ARBA" id="ARBA00022490"/>
    </source>
</evidence>
<keyword evidence="13 15" id="KW-0862">Zinc</keyword>
<evidence type="ECO:0000256" key="3">
    <source>
        <dbReference type="ARBA" id="ARBA00004906"/>
    </source>
</evidence>
<evidence type="ECO:0000256" key="1">
    <source>
        <dbReference type="ARBA" id="ARBA00000900"/>
    </source>
</evidence>
<dbReference type="SMART" id="SM00184">
    <property type="entry name" value="RING"/>
    <property type="match status" value="1"/>
</dbReference>
<dbReference type="SUPFAM" id="SSF48371">
    <property type="entry name" value="ARM repeat"/>
    <property type="match status" value="1"/>
</dbReference>
<evidence type="ECO:0000256" key="10">
    <source>
        <dbReference type="ARBA" id="ARBA00022737"/>
    </source>
</evidence>
<dbReference type="CDD" id="cd16491">
    <property type="entry name" value="RING-CH-C4HC3_LTN1"/>
    <property type="match status" value="1"/>
</dbReference>
<evidence type="ECO:0000256" key="4">
    <source>
        <dbReference type="ARBA" id="ARBA00007997"/>
    </source>
</evidence>
<evidence type="ECO:0000256" key="15">
    <source>
        <dbReference type="RuleBase" id="RU367090"/>
    </source>
</evidence>
<dbReference type="GO" id="GO:1990112">
    <property type="term" value="C:RQC complex"/>
    <property type="evidence" value="ECO:0007669"/>
    <property type="project" value="UniProtKB-UniRule"/>
</dbReference>
<dbReference type="EMBL" id="ML996086">
    <property type="protein sequence ID" value="KAF2152461.1"/>
    <property type="molecule type" value="Genomic_DNA"/>
</dbReference>
<comment type="function">
    <text evidence="14">E3 ubiquitin-protein ligase component of the ribosome quality control complex (RQC), a ribosome-associated complex that mediates ubiquitination and extraction of incompletely synthesized nascent chains for proteasomal degradation. Mediates ubiquitination of proteins derived from mRNAs lacking stop codons (non-stop proteins) and other translation arrest products induced by poly-lysine sequences and tandem rare codons. Ubiquitination leads to CDC48 recruitment for extraction and degradation of the incomplete translation product. May indirectly play a role in chromatin function and transcription.</text>
</comment>
<dbReference type="EC" id="2.3.2.27" evidence="5 15"/>
<dbReference type="PANTHER" id="PTHR12389">
    <property type="entry name" value="ZINC FINGER PROTEIN 294"/>
    <property type="match status" value="1"/>
</dbReference>
<evidence type="ECO:0000256" key="9">
    <source>
        <dbReference type="ARBA" id="ARBA00022723"/>
    </source>
</evidence>
<dbReference type="GO" id="GO:0072344">
    <property type="term" value="P:rescue of stalled ribosome"/>
    <property type="evidence" value="ECO:0007669"/>
    <property type="project" value="UniProtKB-UniRule"/>
</dbReference>
<dbReference type="GO" id="GO:0008270">
    <property type="term" value="F:zinc ion binding"/>
    <property type="evidence" value="ECO:0007669"/>
    <property type="project" value="UniProtKB-KW"/>
</dbReference>
<evidence type="ECO:0000259" key="16">
    <source>
        <dbReference type="SMART" id="SM00184"/>
    </source>
</evidence>
<dbReference type="Gene3D" id="1.25.10.10">
    <property type="entry name" value="Leucine-rich Repeat Variant"/>
    <property type="match status" value="1"/>
</dbReference>
<organism evidence="18 19">
    <name type="scientific">Myriangium duriaei CBS 260.36</name>
    <dbReference type="NCBI Taxonomy" id="1168546"/>
    <lineage>
        <taxon>Eukaryota</taxon>
        <taxon>Fungi</taxon>
        <taxon>Dikarya</taxon>
        <taxon>Ascomycota</taxon>
        <taxon>Pezizomycotina</taxon>
        <taxon>Dothideomycetes</taxon>
        <taxon>Dothideomycetidae</taxon>
        <taxon>Myriangiales</taxon>
        <taxon>Myriangiaceae</taxon>
        <taxon>Myriangium</taxon>
    </lineage>
</organism>
<comment type="similarity">
    <text evidence="4 15">Belongs to the LTN1 family.</text>
</comment>
<accession>A0A9P4IZJ0</accession>
<evidence type="ECO:0000313" key="18">
    <source>
        <dbReference type="EMBL" id="KAF2152461.1"/>
    </source>
</evidence>
<dbReference type="InterPro" id="IPR054478">
    <property type="entry name" value="LTN1_UBC"/>
</dbReference>
<proteinExistence type="inferred from homology"/>
<evidence type="ECO:0000256" key="14">
    <source>
        <dbReference type="ARBA" id="ARBA00055150"/>
    </source>
</evidence>
<dbReference type="Pfam" id="PF23009">
    <property type="entry name" value="UBC_like"/>
    <property type="match status" value="1"/>
</dbReference>
<name>A0A9P4IZJ0_9PEZI</name>
<keyword evidence="8 15" id="KW-0808">Transferase</keyword>
<dbReference type="InterPro" id="IPR016024">
    <property type="entry name" value="ARM-type_fold"/>
</dbReference>
<protein>
    <recommendedName>
        <fullName evidence="6 15">E3 ubiquitin-protein ligase listerin</fullName>
        <ecNumber evidence="5 15">2.3.2.27</ecNumber>
    </recommendedName>
    <alternativeName>
        <fullName evidence="15">RING-type E3 ubiquitin transferase listerin</fullName>
    </alternativeName>
</protein>
<evidence type="ECO:0000259" key="17">
    <source>
        <dbReference type="SMART" id="SM00744"/>
    </source>
</evidence>
<dbReference type="InterPro" id="IPR054476">
    <property type="entry name" value="Ltn1_N"/>
</dbReference>
<dbReference type="GO" id="GO:1990116">
    <property type="term" value="P:ribosome-associated ubiquitin-dependent protein catabolic process"/>
    <property type="evidence" value="ECO:0007669"/>
    <property type="project" value="UniProtKB-UniRule"/>
</dbReference>
<evidence type="ECO:0000256" key="12">
    <source>
        <dbReference type="ARBA" id="ARBA00022786"/>
    </source>
</evidence>
<evidence type="ECO:0000256" key="13">
    <source>
        <dbReference type="ARBA" id="ARBA00022833"/>
    </source>
</evidence>
<dbReference type="OrthoDB" id="6108at2759"/>
<dbReference type="GO" id="GO:0043023">
    <property type="term" value="F:ribosomal large subunit binding"/>
    <property type="evidence" value="ECO:0007669"/>
    <property type="project" value="TreeGrafter"/>
</dbReference>
<evidence type="ECO:0000256" key="5">
    <source>
        <dbReference type="ARBA" id="ARBA00012483"/>
    </source>
</evidence>
<dbReference type="PANTHER" id="PTHR12389:SF0">
    <property type="entry name" value="E3 UBIQUITIN-PROTEIN LIGASE LISTERIN"/>
    <property type="match status" value="1"/>
</dbReference>
<dbReference type="InterPro" id="IPR054477">
    <property type="entry name" value="LTN1_E3_ligase_6th"/>
</dbReference>
<feature type="domain" description="RING-CH-type" evidence="17">
    <location>
        <begin position="1549"/>
        <end position="1596"/>
    </location>
</feature>
<dbReference type="Pfam" id="PF22999">
    <property type="entry name" value="LTN1_E3_ligase_6th"/>
    <property type="match status" value="1"/>
</dbReference>
<dbReference type="GO" id="GO:0061630">
    <property type="term" value="F:ubiquitin protein ligase activity"/>
    <property type="evidence" value="ECO:0007669"/>
    <property type="project" value="UniProtKB-UniRule"/>
</dbReference>
<keyword evidence="7" id="KW-0963">Cytoplasm</keyword>
<dbReference type="Gene3D" id="3.30.40.10">
    <property type="entry name" value="Zinc/RING finger domain, C3HC4 (zinc finger)"/>
    <property type="match status" value="1"/>
</dbReference>
<keyword evidence="10" id="KW-0677">Repeat</keyword>
<dbReference type="Pfam" id="PF22958">
    <property type="entry name" value="Ltn1_1st"/>
    <property type="match status" value="1"/>
</dbReference>
<reference evidence="18" key="1">
    <citation type="journal article" date="2020" name="Stud. Mycol.">
        <title>101 Dothideomycetes genomes: a test case for predicting lifestyles and emergence of pathogens.</title>
        <authorList>
            <person name="Haridas S."/>
            <person name="Albert R."/>
            <person name="Binder M."/>
            <person name="Bloem J."/>
            <person name="Labutti K."/>
            <person name="Salamov A."/>
            <person name="Andreopoulos B."/>
            <person name="Baker S."/>
            <person name="Barry K."/>
            <person name="Bills G."/>
            <person name="Bluhm B."/>
            <person name="Cannon C."/>
            <person name="Castanera R."/>
            <person name="Culley D."/>
            <person name="Daum C."/>
            <person name="Ezra D."/>
            <person name="Gonzalez J."/>
            <person name="Henrissat B."/>
            <person name="Kuo A."/>
            <person name="Liang C."/>
            <person name="Lipzen A."/>
            <person name="Lutzoni F."/>
            <person name="Magnuson J."/>
            <person name="Mondo S."/>
            <person name="Nolan M."/>
            <person name="Ohm R."/>
            <person name="Pangilinan J."/>
            <person name="Park H.-J."/>
            <person name="Ramirez L."/>
            <person name="Alfaro M."/>
            <person name="Sun H."/>
            <person name="Tritt A."/>
            <person name="Yoshinaga Y."/>
            <person name="Zwiers L.-H."/>
            <person name="Turgeon B."/>
            <person name="Goodwin S."/>
            <person name="Spatafora J."/>
            <person name="Crous P."/>
            <person name="Grigoriev I."/>
        </authorList>
    </citation>
    <scope>NUCLEOTIDE SEQUENCE</scope>
    <source>
        <strain evidence="18">CBS 260.36</strain>
    </source>
</reference>
<dbReference type="InterPro" id="IPR039795">
    <property type="entry name" value="LTN1/Rkr1"/>
</dbReference>